<organism evidence="3 4">
    <name type="scientific">Pasteurella multocida</name>
    <dbReference type="NCBI Taxonomy" id="747"/>
    <lineage>
        <taxon>Bacteria</taxon>
        <taxon>Pseudomonadati</taxon>
        <taxon>Pseudomonadota</taxon>
        <taxon>Gammaproteobacteria</taxon>
        <taxon>Pasteurellales</taxon>
        <taxon>Pasteurellaceae</taxon>
        <taxon>Pasteurella</taxon>
    </lineage>
</organism>
<reference evidence="3" key="1">
    <citation type="submission" date="2022-07" db="EMBL/GenBank/DDBJ databases">
        <title>Sequence of Pasteurella multocoda 17BRD-035.</title>
        <authorList>
            <person name="Roy Chowdhury P."/>
            <person name="Alhamami T."/>
            <person name="Trott D.J."/>
            <person name="Djordvevic S.P."/>
        </authorList>
    </citation>
    <scope>NUCLEOTIDE SEQUENCE</scope>
    <source>
        <strain evidence="3">17BRD-035</strain>
    </source>
</reference>
<evidence type="ECO:0000259" key="2">
    <source>
        <dbReference type="Pfam" id="PF18715"/>
    </source>
</evidence>
<accession>A0AAW8VA75</accession>
<dbReference type="Proteomes" id="UP001182304">
    <property type="component" value="Unassembled WGS sequence"/>
</dbReference>
<dbReference type="AlphaFoldDB" id="A0AAW8VA75"/>
<dbReference type="Gene3D" id="6.20.150.10">
    <property type="match status" value="1"/>
</dbReference>
<dbReference type="EMBL" id="JANIEN010000025">
    <property type="protein sequence ID" value="MDT3453468.1"/>
    <property type="molecule type" value="Genomic_DNA"/>
</dbReference>
<proteinExistence type="predicted"/>
<feature type="domain" description="Gp5/Type VI secretion system Vgr protein OB-fold" evidence="1">
    <location>
        <begin position="16"/>
        <end position="81"/>
    </location>
</feature>
<protein>
    <submittedName>
        <fullName evidence="3">Phage baseplate assembly protein V</fullName>
    </submittedName>
</protein>
<dbReference type="Pfam" id="PF04717">
    <property type="entry name" value="Phage_base_V"/>
    <property type="match status" value="1"/>
</dbReference>
<dbReference type="InterPro" id="IPR044033">
    <property type="entry name" value="GpV-like_apex"/>
</dbReference>
<dbReference type="InterPro" id="IPR006531">
    <property type="entry name" value="Gp5/Vgr_OB"/>
</dbReference>
<dbReference type="InterPro" id="IPR013046">
    <property type="entry name" value="GpV/Gp45"/>
</dbReference>
<name>A0AAW8VA75_PASMD</name>
<sequence length="213" mass="22307">MTADNNRRIENIIRFGVIAEVDLANCKARVKSGQILTDFLPFLTLRTGTTRTWSPPTVNEQCVILAMSGDLTTAVILTGLYTQNSPSDSEDEHVITFADGATIKYNQSSSALTVEGINTAHVTAGTSVTAETPKVICTQDLEVGGNVLIKGNAQINGGVSANGNMQSKGSISAERKITAKQNIESTADVIASGISLKNHTHTGDSGGTTGTPN</sequence>
<dbReference type="Gene3D" id="2.40.50.230">
    <property type="entry name" value="Gp5 N-terminal domain"/>
    <property type="match status" value="1"/>
</dbReference>
<dbReference type="NCBIfam" id="TIGR01644">
    <property type="entry name" value="phage_P2_V"/>
    <property type="match status" value="1"/>
</dbReference>
<comment type="caution">
    <text evidence="3">The sequence shown here is derived from an EMBL/GenBank/DDBJ whole genome shotgun (WGS) entry which is preliminary data.</text>
</comment>
<dbReference type="Pfam" id="PF18946">
    <property type="entry name" value="Apex"/>
    <property type="match status" value="1"/>
</dbReference>
<evidence type="ECO:0000259" key="1">
    <source>
        <dbReference type="Pfam" id="PF04717"/>
    </source>
</evidence>
<evidence type="ECO:0000313" key="4">
    <source>
        <dbReference type="Proteomes" id="UP001182304"/>
    </source>
</evidence>
<dbReference type="RefSeq" id="WP_223132018.1">
    <property type="nucleotide sequence ID" value="NZ_CP082272.1"/>
</dbReference>
<dbReference type="InterPro" id="IPR040629">
    <property type="entry name" value="Phage_spike"/>
</dbReference>
<gene>
    <name evidence="3" type="ORF">NQF69_11915</name>
</gene>
<feature type="domain" description="Phage spike trimer" evidence="2">
    <location>
        <begin position="116"/>
        <end position="167"/>
    </location>
</feature>
<evidence type="ECO:0000313" key="3">
    <source>
        <dbReference type="EMBL" id="MDT3453468.1"/>
    </source>
</evidence>
<dbReference type="Pfam" id="PF18715">
    <property type="entry name" value="Phage_spike"/>
    <property type="match status" value="1"/>
</dbReference>
<dbReference type="InterPro" id="IPR037026">
    <property type="entry name" value="Vgr_OB-fold_dom_sf"/>
</dbReference>